<evidence type="ECO:0000313" key="2">
    <source>
        <dbReference type="EMBL" id="KUJ22694.1"/>
    </source>
</evidence>
<accession>A0A194XRL6</accession>
<dbReference type="Proteomes" id="UP000070700">
    <property type="component" value="Unassembled WGS sequence"/>
</dbReference>
<feature type="compositionally biased region" description="Polar residues" evidence="1">
    <location>
        <begin position="111"/>
        <end position="132"/>
    </location>
</feature>
<name>A0A194XRL6_MOLSC</name>
<dbReference type="KEGG" id="psco:LY89DRAFT_680811"/>
<sequence length="177" mass="20029">MSNILRFCGTYKRGQYHIQEPKRGRSSKSAPITPCWTIPYGTEKGAACYAASWKHRSQVLFHAHDECGHFAVAITTKRLGEYLTKSPNPASKSPHPSPSPALSHFHDASRTFPSYSSQKTQETSQAVNSLSPTSFMTLTPRNTHQLTSYSNLILDKRIHHRVITIIHTQFVSEYDRR</sequence>
<keyword evidence="3" id="KW-1185">Reference proteome</keyword>
<proteinExistence type="predicted"/>
<dbReference type="EMBL" id="KQ947406">
    <property type="protein sequence ID" value="KUJ22694.1"/>
    <property type="molecule type" value="Genomic_DNA"/>
</dbReference>
<feature type="compositionally biased region" description="Low complexity" evidence="1">
    <location>
        <begin position="85"/>
        <end position="94"/>
    </location>
</feature>
<dbReference type="RefSeq" id="XP_018077049.1">
    <property type="nucleotide sequence ID" value="XM_018214142.1"/>
</dbReference>
<evidence type="ECO:0000256" key="1">
    <source>
        <dbReference type="SAM" id="MobiDB-lite"/>
    </source>
</evidence>
<dbReference type="AlphaFoldDB" id="A0A194XRL6"/>
<gene>
    <name evidence="2" type="ORF">LY89DRAFT_680811</name>
</gene>
<feature type="region of interest" description="Disordered" evidence="1">
    <location>
        <begin position="83"/>
        <end position="132"/>
    </location>
</feature>
<dbReference type="InParanoid" id="A0A194XRL6"/>
<organism evidence="2 3">
    <name type="scientific">Mollisia scopiformis</name>
    <name type="common">Conifer needle endophyte fungus</name>
    <name type="synonym">Phialocephala scopiformis</name>
    <dbReference type="NCBI Taxonomy" id="149040"/>
    <lineage>
        <taxon>Eukaryota</taxon>
        <taxon>Fungi</taxon>
        <taxon>Dikarya</taxon>
        <taxon>Ascomycota</taxon>
        <taxon>Pezizomycotina</taxon>
        <taxon>Leotiomycetes</taxon>
        <taxon>Helotiales</taxon>
        <taxon>Mollisiaceae</taxon>
        <taxon>Mollisia</taxon>
    </lineage>
</organism>
<dbReference type="GeneID" id="28823868"/>
<protein>
    <submittedName>
        <fullName evidence="2">Uncharacterized protein</fullName>
    </submittedName>
</protein>
<evidence type="ECO:0000313" key="3">
    <source>
        <dbReference type="Proteomes" id="UP000070700"/>
    </source>
</evidence>
<reference evidence="2 3" key="1">
    <citation type="submission" date="2015-10" db="EMBL/GenBank/DDBJ databases">
        <title>Full genome of DAOMC 229536 Phialocephala scopiformis, a fungal endophyte of spruce producing the potent anti-insectan compound rugulosin.</title>
        <authorList>
            <consortium name="DOE Joint Genome Institute"/>
            <person name="Walker A.K."/>
            <person name="Frasz S.L."/>
            <person name="Seifert K.A."/>
            <person name="Miller J.D."/>
            <person name="Mondo S.J."/>
            <person name="Labutti K."/>
            <person name="Lipzen A."/>
            <person name="Dockter R."/>
            <person name="Kennedy M."/>
            <person name="Grigoriev I.V."/>
            <person name="Spatafora J.W."/>
        </authorList>
    </citation>
    <scope>NUCLEOTIDE SEQUENCE [LARGE SCALE GENOMIC DNA]</scope>
    <source>
        <strain evidence="2 3">CBS 120377</strain>
    </source>
</reference>